<dbReference type="GO" id="GO:0004386">
    <property type="term" value="F:helicase activity"/>
    <property type="evidence" value="ECO:0007669"/>
    <property type="project" value="UniProtKB-KW"/>
</dbReference>
<dbReference type="HOGENOM" id="CLU_2609705_0_0_1"/>
<keyword evidence="1" id="KW-0347">Helicase</keyword>
<evidence type="ECO:0000313" key="2">
    <source>
        <dbReference type="EnsemblPlants" id="KEH18308"/>
    </source>
</evidence>
<evidence type="ECO:0000313" key="3">
    <source>
        <dbReference type="Proteomes" id="UP000002051"/>
    </source>
</evidence>
<reference evidence="1 3" key="2">
    <citation type="journal article" date="2014" name="BMC Genomics">
        <title>An improved genome release (version Mt4.0) for the model legume Medicago truncatula.</title>
        <authorList>
            <person name="Tang H."/>
            <person name="Krishnakumar V."/>
            <person name="Bidwell S."/>
            <person name="Rosen B."/>
            <person name="Chan A."/>
            <person name="Zhou S."/>
            <person name="Gentzbittel L."/>
            <person name="Childs K.L."/>
            <person name="Yandell M."/>
            <person name="Gundlach H."/>
            <person name="Mayer K.F."/>
            <person name="Schwartz D.C."/>
            <person name="Town C.D."/>
        </authorList>
    </citation>
    <scope>GENOME REANNOTATION</scope>
    <source>
        <strain evidence="1">A17</strain>
        <strain evidence="2 3">cv. Jemalong A17</strain>
    </source>
</reference>
<name>G8A2T6_MEDTR</name>
<dbReference type="EMBL" id="CM001224">
    <property type="protein sequence ID" value="KEH18308.1"/>
    <property type="molecule type" value="Genomic_DNA"/>
</dbReference>
<dbReference type="Proteomes" id="UP000002051">
    <property type="component" value="Chromosome 8"/>
</dbReference>
<dbReference type="AlphaFoldDB" id="G8A2T6"/>
<keyword evidence="3" id="KW-1185">Reference proteome</keyword>
<organism evidence="1 3">
    <name type="scientific">Medicago truncatula</name>
    <name type="common">Barrel medic</name>
    <name type="synonym">Medicago tribuloides</name>
    <dbReference type="NCBI Taxonomy" id="3880"/>
    <lineage>
        <taxon>Eukaryota</taxon>
        <taxon>Viridiplantae</taxon>
        <taxon>Streptophyta</taxon>
        <taxon>Embryophyta</taxon>
        <taxon>Tracheophyta</taxon>
        <taxon>Spermatophyta</taxon>
        <taxon>Magnoliopsida</taxon>
        <taxon>eudicotyledons</taxon>
        <taxon>Gunneridae</taxon>
        <taxon>Pentapetalae</taxon>
        <taxon>rosids</taxon>
        <taxon>fabids</taxon>
        <taxon>Fabales</taxon>
        <taxon>Fabaceae</taxon>
        <taxon>Papilionoideae</taxon>
        <taxon>50 kb inversion clade</taxon>
        <taxon>NPAAA clade</taxon>
        <taxon>Hologalegina</taxon>
        <taxon>IRL clade</taxon>
        <taxon>Trifolieae</taxon>
        <taxon>Medicago</taxon>
    </lineage>
</organism>
<evidence type="ECO:0000313" key="1">
    <source>
        <dbReference type="EMBL" id="KEH18308.1"/>
    </source>
</evidence>
<gene>
    <name evidence="1" type="ordered locus">MTR_8g015900</name>
</gene>
<accession>G8A2T6</accession>
<dbReference type="eggNOG" id="KOG0987">
    <property type="taxonomic scope" value="Eukaryota"/>
</dbReference>
<protein>
    <submittedName>
        <fullName evidence="1">Helicase, putative</fullName>
    </submittedName>
</protein>
<dbReference type="EnsemblPlants" id="KEH18308">
    <property type="protein sequence ID" value="KEH18308"/>
    <property type="gene ID" value="MTR_8g015900"/>
</dbReference>
<sequence length="79" mass="8895">MLTGQCGAFSIAIQLRKRKKISDCLYLRHVGLYLPTSVFSHGQLYVTVSRVASRKGSKILITDKMVKILITDKIVKILM</sequence>
<reference evidence="2" key="3">
    <citation type="submission" date="2015-04" db="UniProtKB">
        <authorList>
            <consortium name="EnsemblPlants"/>
        </authorList>
    </citation>
    <scope>IDENTIFICATION</scope>
    <source>
        <strain evidence="2">cv. Jemalong A17</strain>
    </source>
</reference>
<proteinExistence type="predicted"/>
<keyword evidence="1" id="KW-0547">Nucleotide-binding</keyword>
<reference evidence="1 3" key="1">
    <citation type="journal article" date="2011" name="Nature">
        <title>The Medicago genome provides insight into the evolution of rhizobial symbioses.</title>
        <authorList>
            <person name="Young N.D."/>
            <person name="Debelle F."/>
            <person name="Oldroyd G.E."/>
            <person name="Geurts R."/>
            <person name="Cannon S.B."/>
            <person name="Udvardi M.K."/>
            <person name="Benedito V.A."/>
            <person name="Mayer K.F."/>
            <person name="Gouzy J."/>
            <person name="Schoof H."/>
            <person name="Van de Peer Y."/>
            <person name="Proost S."/>
            <person name="Cook D.R."/>
            <person name="Meyers B.C."/>
            <person name="Spannagl M."/>
            <person name="Cheung F."/>
            <person name="De Mita S."/>
            <person name="Krishnakumar V."/>
            <person name="Gundlach H."/>
            <person name="Zhou S."/>
            <person name="Mudge J."/>
            <person name="Bharti A.K."/>
            <person name="Murray J.D."/>
            <person name="Naoumkina M.A."/>
            <person name="Rosen B."/>
            <person name="Silverstein K.A."/>
            <person name="Tang H."/>
            <person name="Rombauts S."/>
            <person name="Zhao P.X."/>
            <person name="Zhou P."/>
            <person name="Barbe V."/>
            <person name="Bardou P."/>
            <person name="Bechner M."/>
            <person name="Bellec A."/>
            <person name="Berger A."/>
            <person name="Berges H."/>
            <person name="Bidwell S."/>
            <person name="Bisseling T."/>
            <person name="Choisne N."/>
            <person name="Couloux A."/>
            <person name="Denny R."/>
            <person name="Deshpande S."/>
            <person name="Dai X."/>
            <person name="Doyle J.J."/>
            <person name="Dudez A.M."/>
            <person name="Farmer A.D."/>
            <person name="Fouteau S."/>
            <person name="Franken C."/>
            <person name="Gibelin C."/>
            <person name="Gish J."/>
            <person name="Goldstein S."/>
            <person name="Gonzalez A.J."/>
            <person name="Green P.J."/>
            <person name="Hallab A."/>
            <person name="Hartog M."/>
            <person name="Hua A."/>
            <person name="Humphray S.J."/>
            <person name="Jeong D.H."/>
            <person name="Jing Y."/>
            <person name="Jocker A."/>
            <person name="Kenton S.M."/>
            <person name="Kim D.J."/>
            <person name="Klee K."/>
            <person name="Lai H."/>
            <person name="Lang C."/>
            <person name="Lin S."/>
            <person name="Macmil S.L."/>
            <person name="Magdelenat G."/>
            <person name="Matthews L."/>
            <person name="McCorrison J."/>
            <person name="Monaghan E.L."/>
            <person name="Mun J.H."/>
            <person name="Najar F.Z."/>
            <person name="Nicholson C."/>
            <person name="Noirot C."/>
            <person name="O'Bleness M."/>
            <person name="Paule C.R."/>
            <person name="Poulain J."/>
            <person name="Prion F."/>
            <person name="Qin B."/>
            <person name="Qu C."/>
            <person name="Retzel E.F."/>
            <person name="Riddle C."/>
            <person name="Sallet E."/>
            <person name="Samain S."/>
            <person name="Samson N."/>
            <person name="Sanders I."/>
            <person name="Saurat O."/>
            <person name="Scarpelli C."/>
            <person name="Schiex T."/>
            <person name="Segurens B."/>
            <person name="Severin A.J."/>
            <person name="Sherrier D.J."/>
            <person name="Shi R."/>
            <person name="Sims S."/>
            <person name="Singer S.R."/>
            <person name="Sinharoy S."/>
            <person name="Sterck L."/>
            <person name="Viollet A."/>
            <person name="Wang B.B."/>
            <person name="Wang K."/>
            <person name="Wang M."/>
            <person name="Wang X."/>
            <person name="Warfsmann J."/>
            <person name="Weissenbach J."/>
            <person name="White D.D."/>
            <person name="White J.D."/>
            <person name="Wiley G.B."/>
            <person name="Wincker P."/>
            <person name="Xing Y."/>
            <person name="Yang L."/>
            <person name="Yao Z."/>
            <person name="Ying F."/>
            <person name="Zhai J."/>
            <person name="Zhou L."/>
            <person name="Zuber A."/>
            <person name="Denarie J."/>
            <person name="Dixon R.A."/>
            <person name="May G.D."/>
            <person name="Schwartz D.C."/>
            <person name="Rogers J."/>
            <person name="Quetier F."/>
            <person name="Town C.D."/>
            <person name="Roe B.A."/>
        </authorList>
    </citation>
    <scope>NUCLEOTIDE SEQUENCE [LARGE SCALE GENOMIC DNA]</scope>
    <source>
        <strain evidence="1">A17</strain>
        <strain evidence="2 3">cv. Jemalong A17</strain>
    </source>
</reference>
<keyword evidence="1" id="KW-0067">ATP-binding</keyword>
<dbReference type="PaxDb" id="3880-AES85774"/>
<keyword evidence="1" id="KW-0378">Hydrolase</keyword>